<sequence length="209" mass="23219">MSKITPSDAPTLAPETARPAVGRPRDAELDLRIMRAALAQVAEGGFHSLTMEAVAKRIGAGKASLYRRWKSRDALLADALLAFSPTDLPIDTGSLRSDLIAVYEHFYGLNDPDIRLAIIEFLGNHRILSGWVEQTLPGWLNSRRIRVLEIIERAIDRGELLVSDQVNLDLLIDLLPGVVQFRHTERSQIVDSELIAEVVDQVLLPLLSR</sequence>
<evidence type="ECO:0000256" key="3">
    <source>
        <dbReference type="ARBA" id="ARBA00023163"/>
    </source>
</evidence>
<keyword evidence="3" id="KW-0804">Transcription</keyword>
<dbReference type="Gene3D" id="1.10.357.10">
    <property type="entry name" value="Tetracycline Repressor, domain 2"/>
    <property type="match status" value="1"/>
</dbReference>
<dbReference type="InterPro" id="IPR001647">
    <property type="entry name" value="HTH_TetR"/>
</dbReference>
<evidence type="ECO:0000313" key="9">
    <source>
        <dbReference type="Proteomes" id="UP000317572"/>
    </source>
</evidence>
<name>A0A515CZ63_SERLI</name>
<feature type="domain" description="HTH tetR-type" evidence="6">
    <location>
        <begin position="27"/>
        <end position="87"/>
    </location>
</feature>
<feature type="DNA-binding region" description="H-T-H motif" evidence="4">
    <location>
        <begin position="50"/>
        <end position="69"/>
    </location>
</feature>
<evidence type="ECO:0000256" key="4">
    <source>
        <dbReference type="PROSITE-ProRule" id="PRU00335"/>
    </source>
</evidence>
<evidence type="ECO:0000313" key="7">
    <source>
        <dbReference type="EMBL" id="QDL33447.1"/>
    </source>
</evidence>
<keyword evidence="1" id="KW-0805">Transcription regulation</keyword>
<dbReference type="PANTHER" id="PTHR30055">
    <property type="entry name" value="HTH-TYPE TRANSCRIPTIONAL REGULATOR RUTR"/>
    <property type="match status" value="1"/>
</dbReference>
<dbReference type="SUPFAM" id="SSF46689">
    <property type="entry name" value="Homeodomain-like"/>
    <property type="match status" value="1"/>
</dbReference>
<dbReference type="Proteomes" id="UP000317572">
    <property type="component" value="Chromosome"/>
</dbReference>
<keyword evidence="10" id="KW-1185">Reference proteome</keyword>
<organism evidence="7 9">
    <name type="scientific">Serratia liquefaciens</name>
    <dbReference type="NCBI Taxonomy" id="614"/>
    <lineage>
        <taxon>Bacteria</taxon>
        <taxon>Pseudomonadati</taxon>
        <taxon>Pseudomonadota</taxon>
        <taxon>Gammaproteobacteria</taxon>
        <taxon>Enterobacterales</taxon>
        <taxon>Yersiniaceae</taxon>
        <taxon>Serratia</taxon>
    </lineage>
</organism>
<dbReference type="PANTHER" id="PTHR30055:SF148">
    <property type="entry name" value="TETR-FAMILY TRANSCRIPTIONAL REGULATOR"/>
    <property type="match status" value="1"/>
</dbReference>
<dbReference type="EMBL" id="CP033893">
    <property type="protein sequence ID" value="QDL33447.1"/>
    <property type="molecule type" value="Genomic_DNA"/>
</dbReference>
<dbReference type="InterPro" id="IPR050109">
    <property type="entry name" value="HTH-type_TetR-like_transc_reg"/>
</dbReference>
<evidence type="ECO:0000313" key="10">
    <source>
        <dbReference type="Proteomes" id="UP000595237"/>
    </source>
</evidence>
<protein>
    <submittedName>
        <fullName evidence="7">TetR/AcrR family transcriptional regulator</fullName>
    </submittedName>
</protein>
<reference evidence="8 10" key="2">
    <citation type="submission" date="2021-01" db="EMBL/GenBank/DDBJ databases">
        <title>FDA dAtabase for Regulatory Grade micrObial Sequences (FDA-ARGOS): Supporting development and validation of Infectious Disease Dx tests.</title>
        <authorList>
            <person name="Blissenbach B."/>
            <person name="Krut O."/>
            <person name="Tallon L."/>
            <person name="Sadzewicz L."/>
            <person name="Zhao X."/>
            <person name="Boylan J."/>
            <person name="Ott S."/>
            <person name="Bowen H."/>
            <person name="Vavikolanu K."/>
            <person name="Mehta A."/>
            <person name="Aluvathingal J."/>
            <person name="Nadendla S."/>
            <person name="Yan Y."/>
            <person name="Sichtig H."/>
        </authorList>
    </citation>
    <scope>NUCLEOTIDE SEQUENCE [LARGE SCALE GENOMIC DNA]</scope>
    <source>
        <strain evidence="8 10">FDAARGOS_1081</strain>
    </source>
</reference>
<dbReference type="EMBL" id="CP068148">
    <property type="protein sequence ID" value="QQU54318.1"/>
    <property type="molecule type" value="Genomic_DNA"/>
</dbReference>
<dbReference type="GO" id="GO:0000976">
    <property type="term" value="F:transcription cis-regulatory region binding"/>
    <property type="evidence" value="ECO:0007669"/>
    <property type="project" value="TreeGrafter"/>
</dbReference>
<dbReference type="Proteomes" id="UP000595237">
    <property type="component" value="Chromosome"/>
</dbReference>
<dbReference type="InterPro" id="IPR036271">
    <property type="entry name" value="Tet_transcr_reg_TetR-rel_C_sf"/>
</dbReference>
<dbReference type="RefSeq" id="WP_116691032.1">
    <property type="nucleotide sequence ID" value="NZ_CADDTP010000006.1"/>
</dbReference>
<accession>A0A515CZ63</accession>
<dbReference type="GO" id="GO:0003700">
    <property type="term" value="F:DNA-binding transcription factor activity"/>
    <property type="evidence" value="ECO:0007669"/>
    <property type="project" value="TreeGrafter"/>
</dbReference>
<dbReference type="Gene3D" id="1.10.10.60">
    <property type="entry name" value="Homeodomain-like"/>
    <property type="match status" value="1"/>
</dbReference>
<reference evidence="7 9" key="1">
    <citation type="submission" date="2018-11" db="EMBL/GenBank/DDBJ databases">
        <title>The first complete genome of Serratia liquefaciens isolated from metalophyte plant revel distinctness adaptive mechanisms in an extreme habitat.</title>
        <authorList>
            <person name="Caneschi W.L."/>
            <person name="Sanchez A.B."/>
            <person name="Felestrino E.B."/>
            <person name="Assis R.A.B."/>
            <person name="Lemes C.G.C."/>
            <person name="Cordeiro I.F."/>
            <person name="Fonseca N.P."/>
            <person name="Villa M."/>
            <person name="Vieira I.T."/>
            <person name="Moraes L.A."/>
            <person name="Kamino L.H.Y."/>
            <person name="do Carmo F."/>
            <person name="Garcia C.M."/>
            <person name="Almeida N.F."/>
            <person name="Silva R.S."/>
            <person name="Ferro J.A."/>
            <person name="Ferro M.I.T."/>
            <person name="Varani A.M."/>
            <person name="Ferreira R.M."/>
            <person name="dos Santos V.L."/>
            <person name="Silva U.C."/>
            <person name="Setubal J.C."/>
            <person name="Moreira L.M."/>
        </authorList>
    </citation>
    <scope>NUCLEOTIDE SEQUENCE [LARGE SCALE GENOMIC DNA]</scope>
    <source>
        <strain evidence="7 9">FG3</strain>
    </source>
</reference>
<proteinExistence type="predicted"/>
<dbReference type="InterPro" id="IPR009057">
    <property type="entry name" value="Homeodomain-like_sf"/>
</dbReference>
<dbReference type="SUPFAM" id="SSF48498">
    <property type="entry name" value="Tetracyclin repressor-like, C-terminal domain"/>
    <property type="match status" value="1"/>
</dbReference>
<dbReference type="AlphaFoldDB" id="A0A515CZ63"/>
<dbReference type="InterPro" id="IPR011075">
    <property type="entry name" value="TetR_C"/>
</dbReference>
<feature type="region of interest" description="Disordered" evidence="5">
    <location>
        <begin position="1"/>
        <end position="23"/>
    </location>
</feature>
<gene>
    <name evidence="7" type="ORF">EGO53_17300</name>
    <name evidence="8" type="ORF">I6I38_18650</name>
</gene>
<evidence type="ECO:0000256" key="1">
    <source>
        <dbReference type="ARBA" id="ARBA00023015"/>
    </source>
</evidence>
<keyword evidence="2 4" id="KW-0238">DNA-binding</keyword>
<dbReference type="Pfam" id="PF16859">
    <property type="entry name" value="TetR_C_11"/>
    <property type="match status" value="1"/>
</dbReference>
<evidence type="ECO:0000259" key="6">
    <source>
        <dbReference type="PROSITE" id="PS50977"/>
    </source>
</evidence>
<evidence type="ECO:0000256" key="5">
    <source>
        <dbReference type="SAM" id="MobiDB-lite"/>
    </source>
</evidence>
<evidence type="ECO:0000313" key="8">
    <source>
        <dbReference type="EMBL" id="QQU54318.1"/>
    </source>
</evidence>
<dbReference type="Pfam" id="PF00440">
    <property type="entry name" value="TetR_N"/>
    <property type="match status" value="1"/>
</dbReference>
<dbReference type="PRINTS" id="PR00455">
    <property type="entry name" value="HTHTETR"/>
</dbReference>
<evidence type="ECO:0000256" key="2">
    <source>
        <dbReference type="ARBA" id="ARBA00023125"/>
    </source>
</evidence>
<dbReference type="PROSITE" id="PS50977">
    <property type="entry name" value="HTH_TETR_2"/>
    <property type="match status" value="1"/>
</dbReference>